<accession>A0A1M6BVG9</accession>
<dbReference type="InterPro" id="IPR001119">
    <property type="entry name" value="SLH_dom"/>
</dbReference>
<dbReference type="Proteomes" id="UP000184442">
    <property type="component" value="Unassembled WGS sequence"/>
</dbReference>
<evidence type="ECO:0000313" key="3">
    <source>
        <dbReference type="EMBL" id="SHI52603.1"/>
    </source>
</evidence>
<keyword evidence="4" id="KW-1185">Reference proteome</keyword>
<evidence type="ECO:0000256" key="1">
    <source>
        <dbReference type="ARBA" id="ARBA00022737"/>
    </source>
</evidence>
<keyword evidence="1" id="KW-0677">Repeat</keyword>
<dbReference type="AlphaFoldDB" id="A0A1M6BVG9"/>
<organism evidence="3 4">
    <name type="scientific">Lutispora thermophila DSM 19022</name>
    <dbReference type="NCBI Taxonomy" id="1122184"/>
    <lineage>
        <taxon>Bacteria</taxon>
        <taxon>Bacillati</taxon>
        <taxon>Bacillota</taxon>
        <taxon>Clostridia</taxon>
        <taxon>Lutisporales</taxon>
        <taxon>Lutisporaceae</taxon>
        <taxon>Lutispora</taxon>
    </lineage>
</organism>
<feature type="domain" description="SLH" evidence="2">
    <location>
        <begin position="1"/>
        <end position="47"/>
    </location>
</feature>
<dbReference type="RefSeq" id="WP_084524320.1">
    <property type="nucleotide sequence ID" value="NZ_FQZS01000004.1"/>
</dbReference>
<name>A0A1M6BVG9_9FIRM</name>
<dbReference type="EMBL" id="FQZS01000004">
    <property type="protein sequence ID" value="SHI52603.1"/>
    <property type="molecule type" value="Genomic_DNA"/>
</dbReference>
<reference evidence="3 4" key="1">
    <citation type="submission" date="2016-11" db="EMBL/GenBank/DDBJ databases">
        <authorList>
            <person name="Jaros S."/>
            <person name="Januszkiewicz K."/>
            <person name="Wedrychowicz H."/>
        </authorList>
    </citation>
    <scope>NUCLEOTIDE SEQUENCE [LARGE SCALE GENOMIC DNA]</scope>
    <source>
        <strain evidence="3 4">DSM 19022</strain>
    </source>
</reference>
<protein>
    <submittedName>
        <fullName evidence="3">S-layer homology domain-containing protein</fullName>
    </submittedName>
</protein>
<evidence type="ECO:0000313" key="4">
    <source>
        <dbReference type="Proteomes" id="UP000184442"/>
    </source>
</evidence>
<dbReference type="OrthoDB" id="1267107at2"/>
<proteinExistence type="predicted"/>
<gene>
    <name evidence="3" type="ORF">SAMN02745176_00551</name>
</gene>
<evidence type="ECO:0000259" key="2">
    <source>
        <dbReference type="PROSITE" id="PS51272"/>
    </source>
</evidence>
<dbReference type="PROSITE" id="PS51272">
    <property type="entry name" value="SLH"/>
    <property type="match status" value="1"/>
</dbReference>
<dbReference type="Pfam" id="PF00395">
    <property type="entry name" value="SLH"/>
    <property type="match status" value="1"/>
</dbReference>
<sequence>MGKRCRQRHCTGGIMIGKEDGKFDPKGNVTKAEAATILRRFVEIVVD</sequence>